<sequence>MESPRKAWRDLQSTIPLGWSCSRRQRRGRRCRRPAWKRTAKAKCSPRGKQSTNTKRAVKAKRSQGRAKPLYQCVCPCVVPCLVLYNKPVVILCSPVTIILLCPRLLLFIEEQLSSLFTFGHFKSGIGVLLPTKYTIL</sequence>
<dbReference type="AlphaFoldDB" id="A0A8D8UIR6"/>
<dbReference type="EMBL" id="HBUF01341920">
    <property type="protein sequence ID" value="CAG6704726.1"/>
    <property type="molecule type" value="Transcribed_RNA"/>
</dbReference>
<protein>
    <submittedName>
        <fullName evidence="2">Uncharacterized protein</fullName>
    </submittedName>
</protein>
<feature type="region of interest" description="Disordered" evidence="1">
    <location>
        <begin position="27"/>
        <end position="66"/>
    </location>
</feature>
<evidence type="ECO:0000313" key="2">
    <source>
        <dbReference type="EMBL" id="CAG6704726.1"/>
    </source>
</evidence>
<feature type="compositionally biased region" description="Basic residues" evidence="1">
    <location>
        <begin position="27"/>
        <end position="46"/>
    </location>
</feature>
<organism evidence="2">
    <name type="scientific">Cacopsylla melanoneura</name>
    <dbReference type="NCBI Taxonomy" id="428564"/>
    <lineage>
        <taxon>Eukaryota</taxon>
        <taxon>Metazoa</taxon>
        <taxon>Ecdysozoa</taxon>
        <taxon>Arthropoda</taxon>
        <taxon>Hexapoda</taxon>
        <taxon>Insecta</taxon>
        <taxon>Pterygota</taxon>
        <taxon>Neoptera</taxon>
        <taxon>Paraneoptera</taxon>
        <taxon>Hemiptera</taxon>
        <taxon>Sternorrhyncha</taxon>
        <taxon>Psylloidea</taxon>
        <taxon>Psyllidae</taxon>
        <taxon>Psyllinae</taxon>
        <taxon>Cacopsylla</taxon>
    </lineage>
</organism>
<accession>A0A8D8UIR6</accession>
<evidence type="ECO:0000256" key="1">
    <source>
        <dbReference type="SAM" id="MobiDB-lite"/>
    </source>
</evidence>
<feature type="compositionally biased region" description="Basic residues" evidence="1">
    <location>
        <begin position="56"/>
        <end position="65"/>
    </location>
</feature>
<name>A0A8D8UIR6_9HEMI</name>
<reference evidence="2" key="1">
    <citation type="submission" date="2021-05" db="EMBL/GenBank/DDBJ databases">
        <authorList>
            <person name="Alioto T."/>
            <person name="Alioto T."/>
            <person name="Gomez Garrido J."/>
        </authorList>
    </citation>
    <scope>NUCLEOTIDE SEQUENCE</scope>
</reference>
<proteinExistence type="predicted"/>